<protein>
    <submittedName>
        <fullName evidence="2">Skp1-related protein</fullName>
    </submittedName>
</protein>
<evidence type="ECO:0000313" key="2">
    <source>
        <dbReference type="WBParaSite" id="JU765_v2.g9775.t1"/>
    </source>
</evidence>
<proteinExistence type="predicted"/>
<name>A0AC34RTN2_9BILA</name>
<dbReference type="Proteomes" id="UP000887576">
    <property type="component" value="Unplaced"/>
</dbReference>
<sequence>MKNKSNSEVYTLISSDGQEFKVSDKILQQSEVFNDLKQNCGSELKIPIPDIAGETLSKIVEFCRHYENDEPYIPPNRDVDEINYPEPNSWEMKFLYLPTELFEKIILGANYLNIQRLIDACCFRLGLMIQGRSVEEIRTVFDIPNDFSSDEEENMRREHIWYDCPVPERFNHQKPTTE</sequence>
<dbReference type="WBParaSite" id="JU765_v2.g9775.t1">
    <property type="protein sequence ID" value="JU765_v2.g9775.t1"/>
    <property type="gene ID" value="JU765_v2.g9775"/>
</dbReference>
<organism evidence="1 2">
    <name type="scientific">Panagrolaimus sp. JU765</name>
    <dbReference type="NCBI Taxonomy" id="591449"/>
    <lineage>
        <taxon>Eukaryota</taxon>
        <taxon>Metazoa</taxon>
        <taxon>Ecdysozoa</taxon>
        <taxon>Nematoda</taxon>
        <taxon>Chromadorea</taxon>
        <taxon>Rhabditida</taxon>
        <taxon>Tylenchina</taxon>
        <taxon>Panagrolaimomorpha</taxon>
        <taxon>Panagrolaimoidea</taxon>
        <taxon>Panagrolaimidae</taxon>
        <taxon>Panagrolaimus</taxon>
    </lineage>
</organism>
<reference evidence="2" key="1">
    <citation type="submission" date="2022-11" db="UniProtKB">
        <authorList>
            <consortium name="WormBaseParasite"/>
        </authorList>
    </citation>
    <scope>IDENTIFICATION</scope>
</reference>
<evidence type="ECO:0000313" key="1">
    <source>
        <dbReference type="Proteomes" id="UP000887576"/>
    </source>
</evidence>
<accession>A0AC34RTN2</accession>